<evidence type="ECO:0000259" key="1">
    <source>
        <dbReference type="PROSITE" id="PS50011"/>
    </source>
</evidence>
<proteinExistence type="predicted"/>
<dbReference type="AlphaFoldDB" id="A0A1C7M823"/>
<dbReference type="OrthoDB" id="2792339at2759"/>
<dbReference type="SUPFAM" id="SSF56112">
    <property type="entry name" value="Protein kinase-like (PK-like)"/>
    <property type="match status" value="1"/>
</dbReference>
<evidence type="ECO:0000313" key="3">
    <source>
        <dbReference type="Proteomes" id="UP000092993"/>
    </source>
</evidence>
<keyword evidence="3" id="KW-1185">Reference proteome</keyword>
<dbReference type="EMBL" id="LUGG01000009">
    <property type="protein sequence ID" value="OBZ72559.1"/>
    <property type="molecule type" value="Genomic_DNA"/>
</dbReference>
<dbReference type="GO" id="GO:0004672">
    <property type="term" value="F:protein kinase activity"/>
    <property type="evidence" value="ECO:0007669"/>
    <property type="project" value="InterPro"/>
</dbReference>
<dbReference type="InterPro" id="IPR011009">
    <property type="entry name" value="Kinase-like_dom_sf"/>
</dbReference>
<feature type="domain" description="Protein kinase" evidence="1">
    <location>
        <begin position="112"/>
        <end position="334"/>
    </location>
</feature>
<protein>
    <recommendedName>
        <fullName evidence="1">Protein kinase domain-containing protein</fullName>
    </recommendedName>
</protein>
<gene>
    <name evidence="2" type="ORF">A0H81_07412</name>
</gene>
<dbReference type="InterPro" id="IPR000719">
    <property type="entry name" value="Prot_kinase_dom"/>
</dbReference>
<organism evidence="2 3">
    <name type="scientific">Grifola frondosa</name>
    <name type="common">Maitake</name>
    <name type="synonym">Polyporus frondosus</name>
    <dbReference type="NCBI Taxonomy" id="5627"/>
    <lineage>
        <taxon>Eukaryota</taxon>
        <taxon>Fungi</taxon>
        <taxon>Dikarya</taxon>
        <taxon>Basidiomycota</taxon>
        <taxon>Agaricomycotina</taxon>
        <taxon>Agaricomycetes</taxon>
        <taxon>Polyporales</taxon>
        <taxon>Grifolaceae</taxon>
        <taxon>Grifola</taxon>
    </lineage>
</organism>
<dbReference type="PROSITE" id="PS50011">
    <property type="entry name" value="PROTEIN_KINASE_DOM"/>
    <property type="match status" value="1"/>
</dbReference>
<dbReference type="OMA" id="SHRCADI"/>
<dbReference type="Proteomes" id="UP000092993">
    <property type="component" value="Unassembled WGS sequence"/>
</dbReference>
<comment type="caution">
    <text evidence="2">The sequence shown here is derived from an EMBL/GenBank/DDBJ whole genome shotgun (WGS) entry which is preliminary data.</text>
</comment>
<reference evidence="2 3" key="1">
    <citation type="submission" date="2016-03" db="EMBL/GenBank/DDBJ databases">
        <title>Whole genome sequencing of Grifola frondosa 9006-11.</title>
        <authorList>
            <person name="Min B."/>
            <person name="Park H."/>
            <person name="Kim J.-G."/>
            <person name="Cho H."/>
            <person name="Oh Y.-L."/>
            <person name="Kong W.-S."/>
            <person name="Choi I.-G."/>
        </authorList>
    </citation>
    <scope>NUCLEOTIDE SEQUENCE [LARGE SCALE GENOMIC DNA]</scope>
    <source>
        <strain evidence="2 3">9006-11</strain>
    </source>
</reference>
<name>A0A1C7M823_GRIFR</name>
<dbReference type="GO" id="GO:0005524">
    <property type="term" value="F:ATP binding"/>
    <property type="evidence" value="ECO:0007669"/>
    <property type="project" value="InterPro"/>
</dbReference>
<sequence>MMGGDSVTPQPSQLQYTSIVHDNSQWHIFAIVSMNQKFSRDKHLPRNAIGSVLVEGLVIAENGADIAVEAHLLNEFPPVETIYHKSRWRLPDGIPPTIEVKLPQPKNLRLNVTAGSKLGKGRCGNVYSVSATRLYDPSNPSDSLEPPIAPVLPELVIKVTTQQGSSLAQEAAIYQEMMKIQGVSIPRCYGWFEVDLEEGYTVRDLIERHPSDDSPSMKLSFLLLERLGDPLTMRVDYQENEDLWDVFFDLGRMSVEHRDMRYDNILCAPKSPLSFPGKKCPYHKRVHQFRVIDFDQAVKSDYSFQGHMINTRRLVAGVLEGVAGGYRVEPWFEW</sequence>
<evidence type="ECO:0000313" key="2">
    <source>
        <dbReference type="EMBL" id="OBZ72559.1"/>
    </source>
</evidence>
<accession>A0A1C7M823</accession>